<dbReference type="STRING" id="985053.VMUT_2201"/>
<dbReference type="AlphaFoldDB" id="F0QXI2"/>
<dbReference type="Gene3D" id="3.20.20.220">
    <property type="match status" value="1"/>
</dbReference>
<dbReference type="eggNOG" id="arCOG00475">
    <property type="taxonomic scope" value="Archaea"/>
</dbReference>
<dbReference type="SUPFAM" id="SSF51730">
    <property type="entry name" value="FAD-linked oxidoreductase"/>
    <property type="match status" value="1"/>
</dbReference>
<dbReference type="OrthoDB" id="25837at2157"/>
<accession>F0QXI2</accession>
<dbReference type="HOGENOM" id="CLU_098912_0_0_2"/>
<dbReference type="InterPro" id="IPR029041">
    <property type="entry name" value="FAD-linked_oxidoreductase-like"/>
</dbReference>
<protein>
    <recommendedName>
        <fullName evidence="4">Methylenetetrahydrofolate reductase (NAD(P)H)</fullName>
    </recommendedName>
</protein>
<dbReference type="EMBL" id="CP002529">
    <property type="protein sequence ID" value="ADY02397.1"/>
    <property type="molecule type" value="Genomic_DNA"/>
</dbReference>
<evidence type="ECO:0000313" key="3">
    <source>
        <dbReference type="Proteomes" id="UP000007485"/>
    </source>
</evidence>
<evidence type="ECO:0000256" key="1">
    <source>
        <dbReference type="ARBA" id="ARBA00023002"/>
    </source>
</evidence>
<proteinExistence type="predicted"/>
<dbReference type="GO" id="GO:0016491">
    <property type="term" value="F:oxidoreductase activity"/>
    <property type="evidence" value="ECO:0007669"/>
    <property type="project" value="UniProtKB-KW"/>
</dbReference>
<name>F0QXI2_VULM7</name>
<keyword evidence="3" id="KW-1185">Reference proteome</keyword>
<dbReference type="RefSeq" id="WP_013605558.1">
    <property type="nucleotide sequence ID" value="NC_015151.1"/>
</dbReference>
<keyword evidence="1" id="KW-0560">Oxidoreductase</keyword>
<dbReference type="KEGG" id="vmo:VMUT_2201"/>
<dbReference type="Proteomes" id="UP000007485">
    <property type="component" value="Chromosome"/>
</dbReference>
<evidence type="ECO:0000313" key="2">
    <source>
        <dbReference type="EMBL" id="ADY02397.1"/>
    </source>
</evidence>
<organism evidence="2 3">
    <name type="scientific">Vulcanisaeta moutnovskia (strain 768-28)</name>
    <dbReference type="NCBI Taxonomy" id="985053"/>
    <lineage>
        <taxon>Archaea</taxon>
        <taxon>Thermoproteota</taxon>
        <taxon>Thermoprotei</taxon>
        <taxon>Thermoproteales</taxon>
        <taxon>Thermoproteaceae</taxon>
        <taxon>Vulcanisaeta</taxon>
    </lineage>
</organism>
<dbReference type="GeneID" id="10289853"/>
<sequence length="246" mass="27260">MVIIAELPPLRRIDNINNYLDMVGNIVDYVTHVDIPDSTFANPSANAVLVGALIKRRYGNVEVMANVRVADHNKVGLVSLIMGGLANGIKDYLLMRGDLGPGVTAVTDLTPISAIDYLRGVEQIDDARLGISISNFDEGYIKERLSAKPNFAMLQYTLSMDDLIRVITVNREFNVDVYPPLLIITNKSSRIISRILNAEVPVKQDPIDDAVKRARELLQYFPGIYLSAPGDFDAVIETAKALRRYL</sequence>
<evidence type="ECO:0008006" key="4">
    <source>
        <dbReference type="Google" id="ProtNLM"/>
    </source>
</evidence>
<gene>
    <name evidence="2" type="ordered locus">VMUT_2201</name>
</gene>
<reference evidence="2 3" key="1">
    <citation type="journal article" date="2011" name="J. Bacteriol.">
        <title>Complete genome sequence of 'Vulcanisaeta moutnovskia' strain 768-28, a novel member of the hyperthermophilic crenarchaeal genus vulcanisaeta.</title>
        <authorList>
            <person name="Gumerov V.M."/>
            <person name="Mardanov A.V."/>
            <person name="Beletsky A.V."/>
            <person name="Prokofeva M.I."/>
            <person name="Bonch-Osmolovskaya E.A."/>
            <person name="Ravin N.V."/>
            <person name="Skryabin K.G."/>
        </authorList>
    </citation>
    <scope>NUCLEOTIDE SEQUENCE [LARGE SCALE GENOMIC DNA]</scope>
    <source>
        <strain evidence="2 3">768-28</strain>
    </source>
</reference>